<dbReference type="PANTHER" id="PTHR30455:SF2">
    <property type="entry name" value="TRANSCRIPTIONAL REPRESSOR NRDR"/>
    <property type="match status" value="1"/>
</dbReference>
<evidence type="ECO:0000256" key="2">
    <source>
        <dbReference type="ARBA" id="ARBA00022741"/>
    </source>
</evidence>
<dbReference type="InterPro" id="IPR003796">
    <property type="entry name" value="RNR_NrdR-like"/>
</dbReference>
<dbReference type="HAMAP" id="MF_00440">
    <property type="entry name" value="NrdR"/>
    <property type="match status" value="1"/>
</dbReference>
<dbReference type="EMBL" id="JACQWF010000203">
    <property type="protein sequence ID" value="MBI4595610.1"/>
    <property type="molecule type" value="Genomic_DNA"/>
</dbReference>
<dbReference type="Proteomes" id="UP000772181">
    <property type="component" value="Unassembled WGS sequence"/>
</dbReference>
<keyword evidence="3" id="KW-0862">Zinc</keyword>
<feature type="non-terminal residue" evidence="10">
    <location>
        <position position="99"/>
    </location>
</feature>
<sequence>MKCPFCGFKDSQVIDSRDIGETIRRRRSCLECNARFTTYERVLAKNLYVVKKDDRREEFQREKLLLGIRKACEKRPLPVGTIEKLVDEIESELYKLGRA</sequence>
<dbReference type="Pfam" id="PF03477">
    <property type="entry name" value="ATP-cone"/>
    <property type="match status" value="1"/>
</dbReference>
<keyword evidence="5" id="KW-0805">Transcription regulation</keyword>
<evidence type="ECO:0000256" key="7">
    <source>
        <dbReference type="ARBA" id="ARBA00023163"/>
    </source>
</evidence>
<evidence type="ECO:0000259" key="9">
    <source>
        <dbReference type="PROSITE" id="PS51161"/>
    </source>
</evidence>
<gene>
    <name evidence="10" type="primary">nrdR</name>
    <name evidence="10" type="ORF">HY730_04435</name>
</gene>
<keyword evidence="7" id="KW-0804">Transcription</keyword>
<evidence type="ECO:0000256" key="3">
    <source>
        <dbReference type="ARBA" id="ARBA00022771"/>
    </source>
</evidence>
<feature type="domain" description="ATP-cone" evidence="9">
    <location>
        <begin position="47"/>
        <end position="99"/>
    </location>
</feature>
<keyword evidence="2 8" id="KW-0547">Nucleotide-binding</keyword>
<comment type="caution">
    <text evidence="10">The sequence shown here is derived from an EMBL/GenBank/DDBJ whole genome shotgun (WGS) entry which is preliminary data.</text>
</comment>
<evidence type="ECO:0000256" key="5">
    <source>
        <dbReference type="ARBA" id="ARBA00023015"/>
    </source>
</evidence>
<dbReference type="GO" id="GO:0045892">
    <property type="term" value="P:negative regulation of DNA-templated transcription"/>
    <property type="evidence" value="ECO:0007669"/>
    <property type="project" value="InterPro"/>
</dbReference>
<keyword evidence="3" id="KW-0479">Metal-binding</keyword>
<evidence type="ECO:0000313" key="10">
    <source>
        <dbReference type="EMBL" id="MBI4595610.1"/>
    </source>
</evidence>
<protein>
    <submittedName>
        <fullName evidence="10">Transcriptional repressor NrdR</fullName>
    </submittedName>
</protein>
<name>A0A933GN57_UNCTE</name>
<accession>A0A933GN57</accession>
<dbReference type="AlphaFoldDB" id="A0A933GN57"/>
<dbReference type="PANTHER" id="PTHR30455">
    <property type="entry name" value="TRANSCRIPTIONAL REPRESSOR NRDR"/>
    <property type="match status" value="1"/>
</dbReference>
<organism evidence="10 11">
    <name type="scientific">Tectimicrobiota bacterium</name>
    <dbReference type="NCBI Taxonomy" id="2528274"/>
    <lineage>
        <taxon>Bacteria</taxon>
        <taxon>Pseudomonadati</taxon>
        <taxon>Nitrospinota/Tectimicrobiota group</taxon>
        <taxon>Candidatus Tectimicrobiota</taxon>
    </lineage>
</organism>
<evidence type="ECO:0000256" key="4">
    <source>
        <dbReference type="ARBA" id="ARBA00022840"/>
    </source>
</evidence>
<keyword evidence="4 8" id="KW-0067">ATP-binding</keyword>
<dbReference type="GO" id="GO:0003677">
    <property type="term" value="F:DNA binding"/>
    <property type="evidence" value="ECO:0007669"/>
    <property type="project" value="UniProtKB-KW"/>
</dbReference>
<evidence type="ECO:0000256" key="6">
    <source>
        <dbReference type="ARBA" id="ARBA00023125"/>
    </source>
</evidence>
<keyword evidence="3" id="KW-0863">Zinc-finger</keyword>
<dbReference type="Pfam" id="PF22811">
    <property type="entry name" value="Zn_ribbon_NrdR"/>
    <property type="match status" value="1"/>
</dbReference>
<dbReference type="GO" id="GO:0005524">
    <property type="term" value="F:ATP binding"/>
    <property type="evidence" value="ECO:0007669"/>
    <property type="project" value="UniProtKB-UniRule"/>
</dbReference>
<reference evidence="10" key="1">
    <citation type="submission" date="2020-07" db="EMBL/GenBank/DDBJ databases">
        <title>Huge and variable diversity of episymbiotic CPR bacteria and DPANN archaea in groundwater ecosystems.</title>
        <authorList>
            <person name="He C.Y."/>
            <person name="Keren R."/>
            <person name="Whittaker M."/>
            <person name="Farag I.F."/>
            <person name="Doudna J."/>
            <person name="Cate J.H.D."/>
            <person name="Banfield J.F."/>
        </authorList>
    </citation>
    <scope>NUCLEOTIDE SEQUENCE</scope>
    <source>
        <strain evidence="10">NC_groundwater_1482_Ag_S-0.65um_47_24</strain>
    </source>
</reference>
<evidence type="ECO:0000256" key="8">
    <source>
        <dbReference type="PROSITE-ProRule" id="PRU00492"/>
    </source>
</evidence>
<evidence type="ECO:0000313" key="11">
    <source>
        <dbReference type="Proteomes" id="UP000772181"/>
    </source>
</evidence>
<dbReference type="InterPro" id="IPR005144">
    <property type="entry name" value="ATP-cone_dom"/>
</dbReference>
<keyword evidence="6" id="KW-0238">DNA-binding</keyword>
<dbReference type="GO" id="GO:0008270">
    <property type="term" value="F:zinc ion binding"/>
    <property type="evidence" value="ECO:0007669"/>
    <property type="project" value="UniProtKB-KW"/>
</dbReference>
<dbReference type="PROSITE" id="PS51161">
    <property type="entry name" value="ATP_CONE"/>
    <property type="match status" value="1"/>
</dbReference>
<proteinExistence type="inferred from homology"/>
<keyword evidence="1" id="KW-0678">Repressor</keyword>
<dbReference type="InterPro" id="IPR055173">
    <property type="entry name" value="NrdR-like_N"/>
</dbReference>
<evidence type="ECO:0000256" key="1">
    <source>
        <dbReference type="ARBA" id="ARBA00022491"/>
    </source>
</evidence>